<name>A0A8X7WEA2_BRACI</name>
<evidence type="ECO:0000313" key="3">
    <source>
        <dbReference type="Proteomes" id="UP000886595"/>
    </source>
</evidence>
<feature type="region of interest" description="Disordered" evidence="1">
    <location>
        <begin position="361"/>
        <end position="394"/>
    </location>
</feature>
<dbReference type="PANTHER" id="PTHR34361">
    <property type="entry name" value="OS08G0157800 PROTEIN"/>
    <property type="match status" value="1"/>
</dbReference>
<comment type="caution">
    <text evidence="2">The sequence shown here is derived from an EMBL/GenBank/DDBJ whole genome shotgun (WGS) entry which is preliminary data.</text>
</comment>
<feature type="region of interest" description="Disordered" evidence="1">
    <location>
        <begin position="21"/>
        <end position="114"/>
    </location>
</feature>
<dbReference type="Proteomes" id="UP000886595">
    <property type="component" value="Unassembled WGS sequence"/>
</dbReference>
<dbReference type="EMBL" id="JAAMPC010000002">
    <property type="protein sequence ID" value="KAG2326863.1"/>
    <property type="molecule type" value="Genomic_DNA"/>
</dbReference>
<feature type="compositionally biased region" description="Pro residues" evidence="1">
    <location>
        <begin position="23"/>
        <end position="34"/>
    </location>
</feature>
<keyword evidence="3" id="KW-1185">Reference proteome</keyword>
<proteinExistence type="predicted"/>
<feature type="compositionally biased region" description="Polar residues" evidence="1">
    <location>
        <begin position="363"/>
        <end position="393"/>
    </location>
</feature>
<evidence type="ECO:0000256" key="1">
    <source>
        <dbReference type="SAM" id="MobiDB-lite"/>
    </source>
</evidence>
<sequence>MADGYGYGGFSGVPYPIFLSSPSPHPPTSAPPIQPFESYDPPTQGGFDPMISHGSYHRSPADWSNYPPYGDNSRSQTPSSSFGNFGPRGEDSHKDMFSPSGFNPSRGSSSDVVPLPTENFLERQRYEWVPYTSASLEDMLIRNSQEPFYQPIPPFGGYASSNAFDDKRPGDYHHGYGKPGSMNALPGLSVEPCVPVPSLPVSSFGGSQTGIRLGDGRPFPSHAPENVQSSLHGSSIEPVNFDVLLGYGEATGNVKPLSEKTVGSPGSRSPRSSHPLQFSVMSSGSLFKEKREGSGVSSLYQMPNTLVADIENGISESSLKNSIEDLNGNEHRSWNHFMVSSEGPSAPTVFSMGSEPCGAMKSDNGNTAHSAVNYRTPSEGSANQPSEDVQASEKTCKLQEQLLDPMSRAKKTSLLTDVCIKGSSRSDADDVSTGRSPEKHLCDQGDIPSPPSSPRVSSVINAMHNLSEVLVYECFNNGSWLMPEQLENLDKVVENLTKCLKKITSNKKIAGEASVPTQAMNVSCSNVVDLNEAPKNCQGFNVKPLDSFGFKEPVEKDTTEMTQSIKNILASNFPDGEENHPKTLLYKNLWLETEAALCSSTCMARYHRIKNEIDNLKLQNIEVSADAPTFTQEPFLNPQKSVSIMKTVEQVTTESLIKQGSNCGNNVVTTSHDAPQSFIFSSDPMDAVLSLMSRSFTGGLEQENHGNVKPDAQKADTIQQDCHASTREGKYDDVIDRFQILKHLETKRKLKSQNCQDSDIGVMDRLQILKPQETNCKLNSQNFMKTRIEENQDQASEMAKIGGSSHVTDVMGRFQILKRREAEQVQKSLNSLDIDSDSEDDQLINKKQICDHLWPDSMMTLGENSQIEMHVETEPSAYSDWEHVGKDD</sequence>
<feature type="region of interest" description="Disordered" evidence="1">
    <location>
        <begin position="423"/>
        <end position="455"/>
    </location>
</feature>
<dbReference type="OrthoDB" id="611935at2759"/>
<feature type="compositionally biased region" description="Polar residues" evidence="1">
    <location>
        <begin position="100"/>
        <end position="111"/>
    </location>
</feature>
<evidence type="ECO:0000313" key="2">
    <source>
        <dbReference type="EMBL" id="KAG2326863.1"/>
    </source>
</evidence>
<feature type="compositionally biased region" description="Polar residues" evidence="1">
    <location>
        <begin position="72"/>
        <end position="83"/>
    </location>
</feature>
<gene>
    <name evidence="2" type="ORF">Bca52824_009591</name>
</gene>
<reference evidence="2 3" key="1">
    <citation type="submission" date="2020-02" db="EMBL/GenBank/DDBJ databases">
        <authorList>
            <person name="Ma Q."/>
            <person name="Huang Y."/>
            <person name="Song X."/>
            <person name="Pei D."/>
        </authorList>
    </citation>
    <scope>NUCLEOTIDE SEQUENCE [LARGE SCALE GENOMIC DNA]</scope>
    <source>
        <strain evidence="2">Sxm20200214</strain>
        <tissue evidence="2">Leaf</tissue>
    </source>
</reference>
<protein>
    <submittedName>
        <fullName evidence="2">Uncharacterized protein</fullName>
    </submittedName>
</protein>
<dbReference type="AlphaFoldDB" id="A0A8X7WEA2"/>
<organism evidence="2 3">
    <name type="scientific">Brassica carinata</name>
    <name type="common">Ethiopian mustard</name>
    <name type="synonym">Abyssinian cabbage</name>
    <dbReference type="NCBI Taxonomy" id="52824"/>
    <lineage>
        <taxon>Eukaryota</taxon>
        <taxon>Viridiplantae</taxon>
        <taxon>Streptophyta</taxon>
        <taxon>Embryophyta</taxon>
        <taxon>Tracheophyta</taxon>
        <taxon>Spermatophyta</taxon>
        <taxon>Magnoliopsida</taxon>
        <taxon>eudicotyledons</taxon>
        <taxon>Gunneridae</taxon>
        <taxon>Pentapetalae</taxon>
        <taxon>rosids</taxon>
        <taxon>malvids</taxon>
        <taxon>Brassicales</taxon>
        <taxon>Brassicaceae</taxon>
        <taxon>Brassiceae</taxon>
        <taxon>Brassica</taxon>
    </lineage>
</organism>
<accession>A0A8X7WEA2</accession>
<feature type="region of interest" description="Disordered" evidence="1">
    <location>
        <begin position="255"/>
        <end position="277"/>
    </location>
</feature>
<feature type="compositionally biased region" description="Low complexity" evidence="1">
    <location>
        <begin position="263"/>
        <end position="273"/>
    </location>
</feature>
<dbReference type="PANTHER" id="PTHR34361:SF2">
    <property type="entry name" value="OS08G0157800 PROTEIN"/>
    <property type="match status" value="1"/>
</dbReference>